<sequence length="140" mass="14620">MSSFGIDQARDVLAAQPFSTLIGARLSAYGPDGVSLEIPLRSELLQQFGFAHGGVLSYAADNAITFAAGTALGPSIVTTGFTIDYLRPAQGTLLRAHAHVVESTKRQGLCRCEIVVVAEDGSEKVCAAAQGGARLIEVSR</sequence>
<dbReference type="PANTHER" id="PTHR43240:SF20">
    <property type="entry name" value="MEDIUM_LONG-CHAIN ACYL-COA THIOESTERASE YIGI"/>
    <property type="match status" value="1"/>
</dbReference>
<dbReference type="InterPro" id="IPR006683">
    <property type="entry name" value="Thioestr_dom"/>
</dbReference>
<evidence type="ECO:0000256" key="4">
    <source>
        <dbReference type="ARBA" id="ARBA00038381"/>
    </source>
</evidence>
<proteinExistence type="inferred from homology"/>
<name>A0ABU7LD62_9NOCA</name>
<protein>
    <recommendedName>
        <fullName evidence="6">Medium/long-chain acyl-CoA thioesterase YigI</fullName>
        <ecNumber evidence="5">3.1.2.20</ecNumber>
    </recommendedName>
</protein>
<comment type="catalytic activity">
    <reaction evidence="3">
        <text>a long-chain fatty acyl-CoA + H2O = a long-chain fatty acid + CoA + H(+)</text>
        <dbReference type="Rhea" id="RHEA:67680"/>
        <dbReference type="ChEBI" id="CHEBI:15377"/>
        <dbReference type="ChEBI" id="CHEBI:15378"/>
        <dbReference type="ChEBI" id="CHEBI:57287"/>
        <dbReference type="ChEBI" id="CHEBI:57560"/>
        <dbReference type="ChEBI" id="CHEBI:83139"/>
    </reaction>
</comment>
<evidence type="ECO:0000256" key="3">
    <source>
        <dbReference type="ARBA" id="ARBA00036002"/>
    </source>
</evidence>
<dbReference type="Proteomes" id="UP001336020">
    <property type="component" value="Unassembled WGS sequence"/>
</dbReference>
<dbReference type="RefSeq" id="WP_330134675.1">
    <property type="nucleotide sequence ID" value="NZ_JAUTXY010000008.1"/>
</dbReference>
<dbReference type="EC" id="3.1.2.20" evidence="5"/>
<dbReference type="InterPro" id="IPR029069">
    <property type="entry name" value="HotDog_dom_sf"/>
</dbReference>
<dbReference type="GO" id="GO:0016787">
    <property type="term" value="F:hydrolase activity"/>
    <property type="evidence" value="ECO:0007669"/>
    <property type="project" value="UniProtKB-KW"/>
</dbReference>
<evidence type="ECO:0000313" key="9">
    <source>
        <dbReference type="EMBL" id="MEE2059455.1"/>
    </source>
</evidence>
<evidence type="ECO:0000256" key="1">
    <source>
        <dbReference type="ARBA" id="ARBA00022801"/>
    </source>
</evidence>
<comment type="caution">
    <text evidence="9">The sequence shown here is derived from an EMBL/GenBank/DDBJ whole genome shotgun (WGS) entry which is preliminary data.</text>
</comment>
<gene>
    <name evidence="9" type="ORF">Q7514_18220</name>
</gene>
<dbReference type="EMBL" id="JAUTXY010000008">
    <property type="protein sequence ID" value="MEE2059455.1"/>
    <property type="molecule type" value="Genomic_DNA"/>
</dbReference>
<evidence type="ECO:0000256" key="5">
    <source>
        <dbReference type="ARBA" id="ARBA00038894"/>
    </source>
</evidence>
<accession>A0ABU7LD62</accession>
<feature type="domain" description="Thioesterase" evidence="8">
    <location>
        <begin position="48"/>
        <end position="115"/>
    </location>
</feature>
<comment type="similarity">
    <text evidence="4">Belongs to the YigI thioesterase family.</text>
</comment>
<dbReference type="Pfam" id="PF03061">
    <property type="entry name" value="4HBT"/>
    <property type="match status" value="1"/>
</dbReference>
<evidence type="ECO:0000256" key="2">
    <source>
        <dbReference type="ARBA" id="ARBA00035880"/>
    </source>
</evidence>
<dbReference type="NCBIfam" id="TIGR00369">
    <property type="entry name" value="unchar_dom_1"/>
    <property type="match status" value="1"/>
</dbReference>
<evidence type="ECO:0000259" key="8">
    <source>
        <dbReference type="Pfam" id="PF03061"/>
    </source>
</evidence>
<comment type="catalytic activity">
    <reaction evidence="7">
        <text>a medium-chain fatty acyl-CoA + H2O = a medium-chain fatty acid + CoA + H(+)</text>
        <dbReference type="Rhea" id="RHEA:68184"/>
        <dbReference type="ChEBI" id="CHEBI:15377"/>
        <dbReference type="ChEBI" id="CHEBI:15378"/>
        <dbReference type="ChEBI" id="CHEBI:57287"/>
        <dbReference type="ChEBI" id="CHEBI:59558"/>
        <dbReference type="ChEBI" id="CHEBI:90546"/>
    </reaction>
</comment>
<dbReference type="PANTHER" id="PTHR43240">
    <property type="entry name" value="1,4-DIHYDROXY-2-NAPHTHOYL-COA THIOESTERASE 1"/>
    <property type="match status" value="1"/>
</dbReference>
<evidence type="ECO:0000313" key="10">
    <source>
        <dbReference type="Proteomes" id="UP001336020"/>
    </source>
</evidence>
<keyword evidence="10" id="KW-1185">Reference proteome</keyword>
<keyword evidence="1 9" id="KW-0378">Hydrolase</keyword>
<organism evidence="9 10">
    <name type="scientific">Rhodococcus artemisiae</name>
    <dbReference type="NCBI Taxonomy" id="714159"/>
    <lineage>
        <taxon>Bacteria</taxon>
        <taxon>Bacillati</taxon>
        <taxon>Actinomycetota</taxon>
        <taxon>Actinomycetes</taxon>
        <taxon>Mycobacteriales</taxon>
        <taxon>Nocardiaceae</taxon>
        <taxon>Rhodococcus</taxon>
    </lineage>
</organism>
<evidence type="ECO:0000256" key="7">
    <source>
        <dbReference type="ARBA" id="ARBA00048062"/>
    </source>
</evidence>
<dbReference type="CDD" id="cd03443">
    <property type="entry name" value="PaaI_thioesterase"/>
    <property type="match status" value="1"/>
</dbReference>
<reference evidence="9 10" key="1">
    <citation type="submission" date="2023-07" db="EMBL/GenBank/DDBJ databases">
        <authorList>
            <person name="Girao M."/>
            <person name="Carvalho M.F."/>
        </authorList>
    </citation>
    <scope>NUCLEOTIDE SEQUENCE [LARGE SCALE GENOMIC DNA]</scope>
    <source>
        <strain evidence="9 10">YIM65754</strain>
    </source>
</reference>
<comment type="catalytic activity">
    <reaction evidence="2">
        <text>a fatty acyl-CoA + H2O = a fatty acid + CoA + H(+)</text>
        <dbReference type="Rhea" id="RHEA:16781"/>
        <dbReference type="ChEBI" id="CHEBI:15377"/>
        <dbReference type="ChEBI" id="CHEBI:15378"/>
        <dbReference type="ChEBI" id="CHEBI:28868"/>
        <dbReference type="ChEBI" id="CHEBI:57287"/>
        <dbReference type="ChEBI" id="CHEBI:77636"/>
        <dbReference type="EC" id="3.1.2.20"/>
    </reaction>
</comment>
<evidence type="ECO:0000256" key="6">
    <source>
        <dbReference type="ARBA" id="ARBA00040062"/>
    </source>
</evidence>
<dbReference type="InterPro" id="IPR003736">
    <property type="entry name" value="PAAI_dom"/>
</dbReference>
<dbReference type="SUPFAM" id="SSF54637">
    <property type="entry name" value="Thioesterase/thiol ester dehydrase-isomerase"/>
    <property type="match status" value="1"/>
</dbReference>
<dbReference type="Gene3D" id="3.10.129.10">
    <property type="entry name" value="Hotdog Thioesterase"/>
    <property type="match status" value="1"/>
</dbReference>